<dbReference type="InterPro" id="IPR025841">
    <property type="entry name" value="CP_ATPgrasp_2"/>
</dbReference>
<evidence type="ECO:0000259" key="2">
    <source>
        <dbReference type="Pfam" id="PF04168"/>
    </source>
</evidence>
<evidence type="ECO:0008006" key="6">
    <source>
        <dbReference type="Google" id="ProtNLM"/>
    </source>
</evidence>
<evidence type="ECO:0000256" key="1">
    <source>
        <dbReference type="SAM" id="MobiDB-lite"/>
    </source>
</evidence>
<dbReference type="PANTHER" id="PTHR34595">
    <property type="entry name" value="BLR5612 PROTEIN"/>
    <property type="match status" value="1"/>
</dbReference>
<reference evidence="4 5" key="1">
    <citation type="journal article" date="2014" name="Int. J. Syst. Evol. Microbiol.">
        <title>Complete genome sequence of Corynebacterium casei LMG S-19264T (=DSM 44701T), isolated from a smear-ripened cheese.</title>
        <authorList>
            <consortium name="US DOE Joint Genome Institute (JGI-PGF)"/>
            <person name="Walter F."/>
            <person name="Albersmeier A."/>
            <person name="Kalinowski J."/>
            <person name="Ruckert C."/>
        </authorList>
    </citation>
    <scope>NUCLEOTIDE SEQUENCE [LARGE SCALE GENOMIC DNA]</scope>
    <source>
        <strain evidence="4 5">CGMCC 1.9161</strain>
    </source>
</reference>
<dbReference type="InterPro" id="IPR007296">
    <property type="entry name" value="DUF403"/>
</dbReference>
<dbReference type="PANTHER" id="PTHR34595:SF2">
    <property type="entry name" value="BLR2978 PROTEIN"/>
    <property type="match status" value="1"/>
</dbReference>
<feature type="domain" description="Circularly permuted ATP-grasp type 2" evidence="3">
    <location>
        <begin position="94"/>
        <end position="465"/>
    </location>
</feature>
<name>A0A917QBU0_9HYPH</name>
<evidence type="ECO:0000259" key="3">
    <source>
        <dbReference type="Pfam" id="PF14403"/>
    </source>
</evidence>
<feature type="region of interest" description="Disordered" evidence="1">
    <location>
        <begin position="570"/>
        <end position="591"/>
    </location>
</feature>
<gene>
    <name evidence="4" type="ORF">GCM10011322_28150</name>
</gene>
<protein>
    <recommendedName>
        <fullName evidence="6">DUF403 domain-containing protein</fullName>
    </recommendedName>
</protein>
<dbReference type="Pfam" id="PF14403">
    <property type="entry name" value="CP_ATPgrasp_2"/>
    <property type="match status" value="1"/>
</dbReference>
<dbReference type="Proteomes" id="UP000600449">
    <property type="component" value="Unassembled WGS sequence"/>
</dbReference>
<dbReference type="EMBL" id="BMMF01000008">
    <property type="protein sequence ID" value="GGK39414.1"/>
    <property type="molecule type" value="Genomic_DNA"/>
</dbReference>
<dbReference type="AlphaFoldDB" id="A0A917QBU0"/>
<sequence length="840" mass="89802">MTALTRAQARDLIQGLSRWTEGYAPLPGASDELIGPDGAPRPAWSRLAEALGPMSPGDLARGFGSAERHVREVGISYRVHGEAADRAWPVAHLPILIDAAEWKGIADGVVQRARLMEALLAEIHSGSPAPKGAPPAAAIVGSPNYLRPLVGVPPPGGRHLALYAVDLGRGPDGRWWVLSDRTQAPSGAGYALENRIVLSRVYPGLMERLRVQRLAPFFGALRDGLAALGRREEPRVGLLTPGPFSETYFEQATLARYLGLPLVEGDDLVARDGSVYVRTVSGLKRIDVLWRRVDGDYCDPLALDARSRLGVPGLVAALRAGGVAIANMPGSGAVEQRALMGFMAAQCRRLLDEELALPNIATWWCGEPGVREEALARLDTLAFADAFDGGCSELGAELDEPARAELEARIRTRGIDVVGQEIVRLSTTPVWRDGRLVPRPFSLRVYAAATPDGWHVMPGGFARIAERPDARAVTMGEGTLSADVWVLADQPVARVTLVPQERIRRVAGHLPSRAADNLFWLGRYLERAEATTRIVAALAEARLDGAAVGPGDETVERLEGLARALGAVVDPEDDEEDETKEAVAPRPARAPASDIARAALDDPAAPGSVACSIAFARRAASHLRDRLSPEAWRLVSELSPGTPASEEEVAAPADVLDRARALLERFAAIAGLVHENMTRSDGWRLLDMGRRIERGLAVCRVTGALAADGATGGDLDALLDVVDCQITYRTRYLFGPAPAPVRDLALLDPDNPRSLVFQAERILGHVRALPRLHEDGLPEPTERLASALARDLSIAEAAAIDGAVLAGWEADLADLADAIGMRYFPHGAAAERPAKLSGLA</sequence>
<evidence type="ECO:0000313" key="4">
    <source>
        <dbReference type="EMBL" id="GGK39414.1"/>
    </source>
</evidence>
<dbReference type="Gene3D" id="3.40.50.11290">
    <property type="match status" value="1"/>
</dbReference>
<feature type="compositionally biased region" description="Acidic residues" evidence="1">
    <location>
        <begin position="570"/>
        <end position="579"/>
    </location>
</feature>
<dbReference type="SUPFAM" id="SSF56059">
    <property type="entry name" value="Glutathione synthetase ATP-binding domain-like"/>
    <property type="match status" value="1"/>
</dbReference>
<dbReference type="Pfam" id="PF04168">
    <property type="entry name" value="Alpha-E"/>
    <property type="match status" value="1"/>
</dbReference>
<dbReference type="InterPro" id="IPR051680">
    <property type="entry name" value="ATP-dep_Glu-Cys_Ligase-2"/>
</dbReference>
<proteinExistence type="predicted"/>
<keyword evidence="5" id="KW-1185">Reference proteome</keyword>
<feature type="domain" description="DUF403" evidence="2">
    <location>
        <begin position="510"/>
        <end position="824"/>
    </location>
</feature>
<accession>A0A917QBU0</accession>
<organism evidence="4 5">
    <name type="scientific">Salinarimonas ramus</name>
    <dbReference type="NCBI Taxonomy" id="690164"/>
    <lineage>
        <taxon>Bacteria</taxon>
        <taxon>Pseudomonadati</taxon>
        <taxon>Pseudomonadota</taxon>
        <taxon>Alphaproteobacteria</taxon>
        <taxon>Hyphomicrobiales</taxon>
        <taxon>Salinarimonadaceae</taxon>
        <taxon>Salinarimonas</taxon>
    </lineage>
</organism>
<comment type="caution">
    <text evidence="4">The sequence shown here is derived from an EMBL/GenBank/DDBJ whole genome shotgun (WGS) entry which is preliminary data.</text>
</comment>
<dbReference type="RefSeq" id="WP_188913866.1">
    <property type="nucleotide sequence ID" value="NZ_BMMF01000008.1"/>
</dbReference>
<evidence type="ECO:0000313" key="5">
    <source>
        <dbReference type="Proteomes" id="UP000600449"/>
    </source>
</evidence>
<feature type="compositionally biased region" description="Low complexity" evidence="1">
    <location>
        <begin position="582"/>
        <end position="591"/>
    </location>
</feature>